<evidence type="ECO:0000313" key="2">
    <source>
        <dbReference type="EMBL" id="SES10397.1"/>
    </source>
</evidence>
<name>A0A1H9UMN9_9BACI</name>
<dbReference type="OrthoDB" id="9949761at2"/>
<keyword evidence="3" id="KW-1185">Reference proteome</keyword>
<reference evidence="2 3" key="1">
    <citation type="submission" date="2016-10" db="EMBL/GenBank/DDBJ databases">
        <authorList>
            <person name="de Groot N.N."/>
        </authorList>
    </citation>
    <scope>NUCLEOTIDE SEQUENCE [LARGE SCALE GENOMIC DNA]</scope>
    <source>
        <strain evidence="2 3">CGMCC 1.7727</strain>
    </source>
</reference>
<accession>A0A1H9UMN9</accession>
<organism evidence="2 3">
    <name type="scientific">Gracilibacillus ureilyticus</name>
    <dbReference type="NCBI Taxonomy" id="531814"/>
    <lineage>
        <taxon>Bacteria</taxon>
        <taxon>Bacillati</taxon>
        <taxon>Bacillota</taxon>
        <taxon>Bacilli</taxon>
        <taxon>Bacillales</taxon>
        <taxon>Bacillaceae</taxon>
        <taxon>Gracilibacillus</taxon>
    </lineage>
</organism>
<dbReference type="AlphaFoldDB" id="A0A1H9UMN9"/>
<evidence type="ECO:0000313" key="3">
    <source>
        <dbReference type="Proteomes" id="UP000199687"/>
    </source>
</evidence>
<dbReference type="InterPro" id="IPR011432">
    <property type="entry name" value="Shr-like_HID"/>
</dbReference>
<proteinExistence type="predicted"/>
<sequence>MSIMTNSIGSIPHFRGGGGTGYTASITEITLRKDQEPLVTYTVGEDNLSITASDIAIFEDGAYSSTGTYVWTIKATGYEDNVITVEVTS</sequence>
<protein>
    <recommendedName>
        <fullName evidence="1">Heme-binding protein Shr-like Hb-interacting domain-containing protein</fullName>
    </recommendedName>
</protein>
<dbReference type="Proteomes" id="UP000199687">
    <property type="component" value="Unassembled WGS sequence"/>
</dbReference>
<feature type="domain" description="Heme-binding protein Shr-like Hb-interacting" evidence="1">
    <location>
        <begin position="21"/>
        <end position="87"/>
    </location>
</feature>
<dbReference type="RefSeq" id="WP_089742912.1">
    <property type="nucleotide sequence ID" value="NZ_FOGL01000018.1"/>
</dbReference>
<gene>
    <name evidence="2" type="ORF">SAMN04487944_11850</name>
</gene>
<dbReference type="EMBL" id="FOGL01000018">
    <property type="protein sequence ID" value="SES10397.1"/>
    <property type="molecule type" value="Genomic_DNA"/>
</dbReference>
<dbReference type="Pfam" id="PF07550">
    <property type="entry name" value="Shr-like_HID"/>
    <property type="match status" value="1"/>
</dbReference>
<evidence type="ECO:0000259" key="1">
    <source>
        <dbReference type="Pfam" id="PF07550"/>
    </source>
</evidence>